<feature type="region of interest" description="Disordered" evidence="1">
    <location>
        <begin position="1"/>
        <end position="56"/>
    </location>
</feature>
<evidence type="ECO:0000259" key="2">
    <source>
        <dbReference type="PROSITE" id="PS50097"/>
    </source>
</evidence>
<dbReference type="Proteomes" id="UP001309876">
    <property type="component" value="Unassembled WGS sequence"/>
</dbReference>
<sequence>MFSRHRPSESFSSRYGANKSTKVKKSFNSQSFNAGLQRSQSVRSPKSDHSTPNSPASLTSAIVTLCVGPDQRLFAGHEDVLSRSSYFQSALKAQFFEGSRVINLPDESPEVLSAVLEYLYKGDYSPRLVHNKKRDTWDLEDTGTVGVATVNHHLSKVPILKDTAIYCSADLYGLEELKKFALRKQGLQSGVHISSILASARWVYDHTPSTERDLRSHYLAVIIRNRNNFKKSSTMQAEMEQGGQLYFDLFVTMCSLVNGYVCLLHHYMTNNSSQHHQQQPITNLFLVFSHVHNDVGQAGAQAD</sequence>
<feature type="compositionally biased region" description="Polar residues" evidence="1">
    <location>
        <begin position="9"/>
        <end position="56"/>
    </location>
</feature>
<organism evidence="3 4">
    <name type="scientific">Lithohypha guttulata</name>
    <dbReference type="NCBI Taxonomy" id="1690604"/>
    <lineage>
        <taxon>Eukaryota</taxon>
        <taxon>Fungi</taxon>
        <taxon>Dikarya</taxon>
        <taxon>Ascomycota</taxon>
        <taxon>Pezizomycotina</taxon>
        <taxon>Eurotiomycetes</taxon>
        <taxon>Chaetothyriomycetidae</taxon>
        <taxon>Chaetothyriales</taxon>
        <taxon>Trichomeriaceae</taxon>
        <taxon>Lithohypha</taxon>
    </lineage>
</organism>
<protein>
    <recommendedName>
        <fullName evidence="2">BTB domain-containing protein</fullName>
    </recommendedName>
</protein>
<comment type="caution">
    <text evidence="3">The sequence shown here is derived from an EMBL/GenBank/DDBJ whole genome shotgun (WGS) entry which is preliminary data.</text>
</comment>
<evidence type="ECO:0000313" key="3">
    <source>
        <dbReference type="EMBL" id="KAK5087139.1"/>
    </source>
</evidence>
<dbReference type="PANTHER" id="PTHR47843">
    <property type="entry name" value="BTB DOMAIN-CONTAINING PROTEIN-RELATED"/>
    <property type="match status" value="1"/>
</dbReference>
<dbReference type="PROSITE" id="PS50097">
    <property type="entry name" value="BTB"/>
    <property type="match status" value="1"/>
</dbReference>
<gene>
    <name evidence="3" type="ORF">LTR05_004310</name>
</gene>
<evidence type="ECO:0000313" key="4">
    <source>
        <dbReference type="Proteomes" id="UP001309876"/>
    </source>
</evidence>
<reference evidence="3 4" key="1">
    <citation type="submission" date="2023-08" db="EMBL/GenBank/DDBJ databases">
        <title>Black Yeasts Isolated from many extreme environments.</title>
        <authorList>
            <person name="Coleine C."/>
            <person name="Stajich J.E."/>
            <person name="Selbmann L."/>
        </authorList>
    </citation>
    <scope>NUCLEOTIDE SEQUENCE [LARGE SCALE GENOMIC DNA]</scope>
    <source>
        <strain evidence="3 4">CCFEE 5910</strain>
    </source>
</reference>
<dbReference type="Gene3D" id="3.30.710.10">
    <property type="entry name" value="Potassium Channel Kv1.1, Chain A"/>
    <property type="match status" value="1"/>
</dbReference>
<keyword evidence="4" id="KW-1185">Reference proteome</keyword>
<feature type="domain" description="BTB" evidence="2">
    <location>
        <begin position="61"/>
        <end position="128"/>
    </location>
</feature>
<dbReference type="EMBL" id="JAVRRJ010000003">
    <property type="protein sequence ID" value="KAK5087139.1"/>
    <property type="molecule type" value="Genomic_DNA"/>
</dbReference>
<name>A0AAN7T3Q5_9EURO</name>
<proteinExistence type="predicted"/>
<evidence type="ECO:0000256" key="1">
    <source>
        <dbReference type="SAM" id="MobiDB-lite"/>
    </source>
</evidence>
<dbReference type="CDD" id="cd18186">
    <property type="entry name" value="BTB_POZ_ZBTB_KLHL-like"/>
    <property type="match status" value="1"/>
</dbReference>
<dbReference type="InterPro" id="IPR011333">
    <property type="entry name" value="SKP1/BTB/POZ_sf"/>
</dbReference>
<dbReference type="SUPFAM" id="SSF54695">
    <property type="entry name" value="POZ domain"/>
    <property type="match status" value="1"/>
</dbReference>
<dbReference type="InterPro" id="IPR000210">
    <property type="entry name" value="BTB/POZ_dom"/>
</dbReference>
<dbReference type="Pfam" id="PF00651">
    <property type="entry name" value="BTB"/>
    <property type="match status" value="1"/>
</dbReference>
<dbReference type="AlphaFoldDB" id="A0AAN7T3Q5"/>
<accession>A0AAN7T3Q5</accession>
<dbReference type="PANTHER" id="PTHR47843:SF7">
    <property type="entry name" value="BTB DOMAIN-CONTAINING PROTEIN"/>
    <property type="match status" value="1"/>
</dbReference>